<accession>A0A811L747</accession>
<protein>
    <submittedName>
        <fullName evidence="2">Uncharacterized protein</fullName>
    </submittedName>
</protein>
<evidence type="ECO:0000313" key="3">
    <source>
        <dbReference type="Proteomes" id="UP000614601"/>
    </source>
</evidence>
<dbReference type="OrthoDB" id="10387584at2759"/>
<comment type="caution">
    <text evidence="2">The sequence shown here is derived from an EMBL/GenBank/DDBJ whole genome shotgun (WGS) entry which is preliminary data.</text>
</comment>
<dbReference type="AlphaFoldDB" id="A0A811L747"/>
<dbReference type="Proteomes" id="UP000614601">
    <property type="component" value="Unassembled WGS sequence"/>
</dbReference>
<dbReference type="EMBL" id="CAJFCW020000005">
    <property type="protein sequence ID" value="CAG9118016.1"/>
    <property type="molecule type" value="Genomic_DNA"/>
</dbReference>
<organism evidence="2 3">
    <name type="scientific">Bursaphelenchus okinawaensis</name>
    <dbReference type="NCBI Taxonomy" id="465554"/>
    <lineage>
        <taxon>Eukaryota</taxon>
        <taxon>Metazoa</taxon>
        <taxon>Ecdysozoa</taxon>
        <taxon>Nematoda</taxon>
        <taxon>Chromadorea</taxon>
        <taxon>Rhabditida</taxon>
        <taxon>Tylenchina</taxon>
        <taxon>Tylenchomorpha</taxon>
        <taxon>Aphelenchoidea</taxon>
        <taxon>Aphelenchoididae</taxon>
        <taxon>Bursaphelenchus</taxon>
    </lineage>
</organism>
<keyword evidence="3" id="KW-1185">Reference proteome</keyword>
<sequence>MFGLKWTVLVLSVVWALISSTTANPFLMSRLPSASNRMVYALRTGEYEKRGAPNNNEQFYKRGLDYEDDSLLRFGK</sequence>
<evidence type="ECO:0000313" key="2">
    <source>
        <dbReference type="EMBL" id="CAD5223489.1"/>
    </source>
</evidence>
<dbReference type="EMBL" id="CAJFDH010000005">
    <property type="protein sequence ID" value="CAD5223489.1"/>
    <property type="molecule type" value="Genomic_DNA"/>
</dbReference>
<reference evidence="2" key="1">
    <citation type="submission" date="2020-09" db="EMBL/GenBank/DDBJ databases">
        <authorList>
            <person name="Kikuchi T."/>
        </authorList>
    </citation>
    <scope>NUCLEOTIDE SEQUENCE</scope>
    <source>
        <strain evidence="2">SH1</strain>
    </source>
</reference>
<dbReference type="Proteomes" id="UP000783686">
    <property type="component" value="Unassembled WGS sequence"/>
</dbReference>
<gene>
    <name evidence="2" type="ORF">BOKJ2_LOCUS10259</name>
</gene>
<evidence type="ECO:0000256" key="1">
    <source>
        <dbReference type="SAM" id="SignalP"/>
    </source>
</evidence>
<feature type="chain" id="PRO_5036221296" evidence="1">
    <location>
        <begin position="24"/>
        <end position="76"/>
    </location>
</feature>
<proteinExistence type="predicted"/>
<feature type="signal peptide" evidence="1">
    <location>
        <begin position="1"/>
        <end position="23"/>
    </location>
</feature>
<keyword evidence="1" id="KW-0732">Signal</keyword>
<name>A0A811L747_9BILA</name>